<accession>A0ABW7C527</accession>
<dbReference type="Pfam" id="PF00512">
    <property type="entry name" value="HisKA"/>
    <property type="match status" value="1"/>
</dbReference>
<dbReference type="CDD" id="cd00082">
    <property type="entry name" value="HisKA"/>
    <property type="match status" value="1"/>
</dbReference>
<feature type="domain" description="PAC" evidence="11">
    <location>
        <begin position="1064"/>
        <end position="1115"/>
    </location>
</feature>
<dbReference type="Gene3D" id="3.30.565.10">
    <property type="entry name" value="Histidine kinase-like ATPase, C-terminal domain"/>
    <property type="match status" value="1"/>
</dbReference>
<evidence type="ECO:0000259" key="10">
    <source>
        <dbReference type="PROSITE" id="PS50112"/>
    </source>
</evidence>
<dbReference type="SMART" id="SM00091">
    <property type="entry name" value="PAS"/>
    <property type="match status" value="6"/>
</dbReference>
<dbReference type="Gene3D" id="1.10.287.130">
    <property type="match status" value="1"/>
</dbReference>
<dbReference type="InterPro" id="IPR036097">
    <property type="entry name" value="HisK_dim/P_sf"/>
</dbReference>
<evidence type="ECO:0000259" key="11">
    <source>
        <dbReference type="PROSITE" id="PS50113"/>
    </source>
</evidence>
<evidence type="ECO:0000256" key="7">
    <source>
        <dbReference type="SAM" id="Coils"/>
    </source>
</evidence>
<dbReference type="InterPro" id="IPR000014">
    <property type="entry name" value="PAS"/>
</dbReference>
<evidence type="ECO:0000256" key="1">
    <source>
        <dbReference type="ARBA" id="ARBA00000085"/>
    </source>
</evidence>
<feature type="domain" description="PAS" evidence="10">
    <location>
        <begin position="991"/>
        <end position="1061"/>
    </location>
</feature>
<feature type="compositionally biased region" description="Basic and acidic residues" evidence="8">
    <location>
        <begin position="87"/>
        <end position="102"/>
    </location>
</feature>
<feature type="domain" description="PAC" evidence="11">
    <location>
        <begin position="630"/>
        <end position="682"/>
    </location>
</feature>
<dbReference type="InterPro" id="IPR003661">
    <property type="entry name" value="HisK_dim/P_dom"/>
</dbReference>
<sequence length="1523" mass="170229">MTNVAAANASPFLGQLLVLEPDETDQLKFAHCFQRWPWLGEGHVVASIQAAIAHLRRQPVEMVLLNGCAIPPIEAVLEPSAGVESRPANKPEDFFDRSHQPSDRPVTPIAQDQPDLLDQAAPSFRELLQLLEAQAVLWLVMVPADAADLALALVQQGAADYVVKDAAGAYLKLLPITLQKSWQTYQQQRQLQWLNHTVQSLPDGVYVADSSGQLLFTNDALKAICAIEQQNLQGQPITTLGQPALTRWVQQQAPIASDLQQPYHRRDVELAIQQPDRSALSMLLSETFIDDGCQAIRVGVLKNVHFLKEVQSSIHNVQNSLNSIIQSRTNQLQEAIGELHRENQERIKSKISLRLSRDFINRQQVFLRSVIDNNPNLIFVKDWEGRYVLANQAMADYYGTTVDELLNKTDEELLGPSEATARFLSENRFVIENRQELFLPEEMVVRRKIAQPGSIASVEQDDALLDASPETDLGTNVLETVLEITLPGAAGSSGADSCNGQVDDPSETNSDIQWLQWHKSPIFLPAKGEYGVLGVGVDITARKQVELALAEQEKSLSTLVANLPGYVYRVANNPEYTALFVSDGVTAITGYETREYLVDRTTSCGQEIHPEDTDRVWQTVQAAIQKQEPYECEYRILTKSAQEKWVWERGSGVYSDEGKLLFLEGFVTDISDRKAAEQNLRQLSDRLQESQRIAKLGNWQIDLRSNKLYWSDQVFEIFEVDAQQFDASYEAFMATIHPDDREMVDQAYERHLADHEPYSITHRLLLTDGRIKYVHEQCETIYAEDGKPLYSQGTVQDITDQHLAEMAREQAEKALHQVIEGTATVTGAQFFPNLVRHIAEALDVDYVVATELRGDRLQTLGVWVDGQLGDDFDLDLENTPCFYILEYGELYCETDGQSCFFISRSLFPGAVNGLLGVALQDDQGRAIGSLCILDQQPFSEEKRQQAMGLLRVLASRAGAELQRKQANDALEQLNQDLEARVLQRTLELQAQEAQLRDLFDNATDLIQRIDPQGQILLVNRVWKETLGYGDEDLSDLSIFQVVHPADLEDYRQYLDRLCAGEASLDIETRFLSKDGQEILLEGNANCDFQGGKPIAIRSMFRNVTEGKQTRKALQESQQFLQTVLNTFPLFVFWKDRNSVYLGCNQNFAAAAGLPSPEAIVGKTDYDLPWGVSEAELYRANDREVIESGVAKLHFIESQKQLDGSTIQAETNKVPLRDSSGTVIGVLGIYQDITDRQAAELQLQRTNQQLLRATRLKDEFMANMSHELRTPLNAILGMAESLQEEIFGPITPQQDYALRTIDQSGTHLLELINDILDMAKIESGQMELDWSITDLVPMCRSSLVFIQQQATKKRIELNLNSPEDLPNLWADERRLRQVLINLLSNAVKFTPEGGKITLSIAVTSESLTTASELVRSRFSSKMHLHGLVKQPPAPTAPANQPTTFVRIAVADTGIGIAAENLPKLFQPFIQVDGALNRQYDGTGLGLALVKQIVELHQGCVDVVSEVGVGSCFTIELPLLTPPPH</sequence>
<proteinExistence type="predicted"/>
<dbReference type="PANTHER" id="PTHR43304">
    <property type="entry name" value="PHYTOCHROME-LIKE PROTEIN CPH1"/>
    <property type="match status" value="1"/>
</dbReference>
<feature type="domain" description="PAS" evidence="10">
    <location>
        <begin position="552"/>
        <end position="627"/>
    </location>
</feature>
<dbReference type="PROSITE" id="PS50109">
    <property type="entry name" value="HIS_KIN"/>
    <property type="match status" value="1"/>
</dbReference>
<evidence type="ECO:0000313" key="12">
    <source>
        <dbReference type="EMBL" id="MFG3816329.1"/>
    </source>
</evidence>
<dbReference type="InterPro" id="IPR052162">
    <property type="entry name" value="Sensor_kinase/Photoreceptor"/>
</dbReference>
<dbReference type="SMART" id="SM00387">
    <property type="entry name" value="HATPase_c"/>
    <property type="match status" value="1"/>
</dbReference>
<dbReference type="InterPro" id="IPR003594">
    <property type="entry name" value="HATPase_dom"/>
</dbReference>
<dbReference type="InterPro" id="IPR000700">
    <property type="entry name" value="PAS-assoc_C"/>
</dbReference>
<dbReference type="Gene3D" id="3.30.450.20">
    <property type="entry name" value="PAS domain"/>
    <property type="match status" value="6"/>
</dbReference>
<dbReference type="Pfam" id="PF02518">
    <property type="entry name" value="HATPase_c"/>
    <property type="match status" value="1"/>
</dbReference>
<keyword evidence="6" id="KW-0902">Two-component regulatory system</keyword>
<dbReference type="PROSITE" id="PS50113">
    <property type="entry name" value="PAC"/>
    <property type="match status" value="4"/>
</dbReference>
<dbReference type="CDD" id="cd00130">
    <property type="entry name" value="PAS"/>
    <property type="match status" value="3"/>
</dbReference>
<feature type="domain" description="PAS" evidence="10">
    <location>
        <begin position="190"/>
        <end position="235"/>
    </location>
</feature>
<dbReference type="NCBIfam" id="TIGR00229">
    <property type="entry name" value="sensory_box"/>
    <property type="match status" value="4"/>
</dbReference>
<dbReference type="InterPro" id="IPR036890">
    <property type="entry name" value="HATPase_C_sf"/>
</dbReference>
<dbReference type="Proteomes" id="UP001604335">
    <property type="component" value="Unassembled WGS sequence"/>
</dbReference>
<dbReference type="InterPro" id="IPR004358">
    <property type="entry name" value="Sig_transdc_His_kin-like_C"/>
</dbReference>
<dbReference type="SUPFAM" id="SSF55781">
    <property type="entry name" value="GAF domain-like"/>
    <property type="match status" value="1"/>
</dbReference>
<dbReference type="InterPro" id="IPR013767">
    <property type="entry name" value="PAS_fold"/>
</dbReference>
<feature type="domain" description="Histidine kinase" evidence="9">
    <location>
        <begin position="1262"/>
        <end position="1519"/>
    </location>
</feature>
<evidence type="ECO:0000313" key="13">
    <source>
        <dbReference type="Proteomes" id="UP001604335"/>
    </source>
</evidence>
<dbReference type="EC" id="2.7.13.3" evidence="2"/>
<dbReference type="SUPFAM" id="SSF55874">
    <property type="entry name" value="ATPase domain of HSP90 chaperone/DNA topoisomerase II/histidine kinase"/>
    <property type="match status" value="1"/>
</dbReference>
<dbReference type="SMART" id="SM00086">
    <property type="entry name" value="PAC"/>
    <property type="match status" value="4"/>
</dbReference>
<dbReference type="InterPro" id="IPR001610">
    <property type="entry name" value="PAC"/>
</dbReference>
<dbReference type="InterPro" id="IPR005467">
    <property type="entry name" value="His_kinase_dom"/>
</dbReference>
<keyword evidence="7" id="KW-0175">Coiled coil</keyword>
<gene>
    <name evidence="12" type="ORF">VPK24_01665</name>
</gene>
<dbReference type="Pfam" id="PF08447">
    <property type="entry name" value="PAS_3"/>
    <property type="match status" value="2"/>
</dbReference>
<keyword evidence="13" id="KW-1185">Reference proteome</keyword>
<comment type="caution">
    <text evidence="12">The sequence shown here is derived from an EMBL/GenBank/DDBJ whole genome shotgun (WGS) entry which is preliminary data.</text>
</comment>
<feature type="domain" description="PAC" evidence="11">
    <location>
        <begin position="1188"/>
        <end position="1244"/>
    </location>
</feature>
<organism evidence="12 13">
    <name type="scientific">Limnothrix redekei LRLZ20PSL1</name>
    <dbReference type="NCBI Taxonomy" id="3112953"/>
    <lineage>
        <taxon>Bacteria</taxon>
        <taxon>Bacillati</taxon>
        <taxon>Cyanobacteriota</taxon>
        <taxon>Cyanophyceae</taxon>
        <taxon>Pseudanabaenales</taxon>
        <taxon>Pseudanabaenaceae</taxon>
        <taxon>Limnothrix</taxon>
    </lineage>
</organism>
<dbReference type="Pfam" id="PF08448">
    <property type="entry name" value="PAS_4"/>
    <property type="match status" value="2"/>
</dbReference>
<dbReference type="CDD" id="cd16922">
    <property type="entry name" value="HATPase_EvgS-ArcB-TorS-like"/>
    <property type="match status" value="1"/>
</dbReference>
<comment type="catalytic activity">
    <reaction evidence="1">
        <text>ATP + protein L-histidine = ADP + protein N-phospho-L-histidine.</text>
        <dbReference type="EC" id="2.7.13.3"/>
    </reaction>
</comment>
<keyword evidence="5" id="KW-0418">Kinase</keyword>
<dbReference type="RefSeq" id="WP_393010124.1">
    <property type="nucleotide sequence ID" value="NZ_JAZAQF010000006.1"/>
</dbReference>
<evidence type="ECO:0000256" key="6">
    <source>
        <dbReference type="ARBA" id="ARBA00023012"/>
    </source>
</evidence>
<reference evidence="13" key="1">
    <citation type="journal article" date="2024" name="Algal Res.">
        <title>Biochemical, toxicological and genomic investigation of a high-biomass producing Limnothrix strain isolated from Italian shallow drinking water reservoir.</title>
        <authorList>
            <person name="Simonazzi M."/>
            <person name="Shishido T.K."/>
            <person name="Delbaje E."/>
            <person name="Wahlsten M."/>
            <person name="Fewer D.P."/>
            <person name="Sivonen K."/>
            <person name="Pezzolesi L."/>
            <person name="Pistocchi R."/>
        </authorList>
    </citation>
    <scope>NUCLEOTIDE SEQUENCE [LARGE SCALE GENOMIC DNA]</scope>
    <source>
        <strain evidence="13">LRLZ20PSL1</strain>
    </source>
</reference>
<dbReference type="PANTHER" id="PTHR43304:SF1">
    <property type="entry name" value="PAC DOMAIN-CONTAINING PROTEIN"/>
    <property type="match status" value="1"/>
</dbReference>
<dbReference type="InterPro" id="IPR013656">
    <property type="entry name" value="PAS_4"/>
</dbReference>
<evidence type="ECO:0000256" key="3">
    <source>
        <dbReference type="ARBA" id="ARBA00022553"/>
    </source>
</evidence>
<feature type="coiled-coil region" evidence="7">
    <location>
        <begin position="956"/>
        <end position="1008"/>
    </location>
</feature>
<evidence type="ECO:0000256" key="2">
    <source>
        <dbReference type="ARBA" id="ARBA00012438"/>
    </source>
</evidence>
<dbReference type="PROSITE" id="PS50112">
    <property type="entry name" value="PAS"/>
    <property type="match status" value="4"/>
</dbReference>
<keyword evidence="3" id="KW-0597">Phosphoprotein</keyword>
<protein>
    <recommendedName>
        <fullName evidence="2">histidine kinase</fullName>
        <ecNumber evidence="2">2.7.13.3</ecNumber>
    </recommendedName>
</protein>
<dbReference type="SMART" id="SM00388">
    <property type="entry name" value="HisKA"/>
    <property type="match status" value="1"/>
</dbReference>
<feature type="domain" description="PAS" evidence="10">
    <location>
        <begin position="363"/>
        <end position="418"/>
    </location>
</feature>
<name>A0ABW7C527_9CYAN</name>
<dbReference type="InterPro" id="IPR013655">
    <property type="entry name" value="PAS_fold_3"/>
</dbReference>
<dbReference type="Pfam" id="PF00989">
    <property type="entry name" value="PAS"/>
    <property type="match status" value="1"/>
</dbReference>
<dbReference type="InterPro" id="IPR035965">
    <property type="entry name" value="PAS-like_dom_sf"/>
</dbReference>
<dbReference type="Gene3D" id="2.10.70.100">
    <property type="match status" value="1"/>
</dbReference>
<keyword evidence="4" id="KW-0808">Transferase</keyword>
<dbReference type="SUPFAM" id="SSF55785">
    <property type="entry name" value="PYP-like sensor domain (PAS domain)"/>
    <property type="match status" value="6"/>
</dbReference>
<dbReference type="EMBL" id="JAZAQF010000006">
    <property type="protein sequence ID" value="MFG3816329.1"/>
    <property type="molecule type" value="Genomic_DNA"/>
</dbReference>
<feature type="domain" description="PAC" evidence="11">
    <location>
        <begin position="758"/>
        <end position="810"/>
    </location>
</feature>
<feature type="region of interest" description="Disordered" evidence="8">
    <location>
        <begin position="81"/>
        <end position="112"/>
    </location>
</feature>
<evidence type="ECO:0000256" key="5">
    <source>
        <dbReference type="ARBA" id="ARBA00022777"/>
    </source>
</evidence>
<dbReference type="PRINTS" id="PR00344">
    <property type="entry name" value="BCTRLSENSOR"/>
</dbReference>
<evidence type="ECO:0000256" key="4">
    <source>
        <dbReference type="ARBA" id="ARBA00022679"/>
    </source>
</evidence>
<evidence type="ECO:0000259" key="9">
    <source>
        <dbReference type="PROSITE" id="PS50109"/>
    </source>
</evidence>
<evidence type="ECO:0000256" key="8">
    <source>
        <dbReference type="SAM" id="MobiDB-lite"/>
    </source>
</evidence>
<dbReference type="SUPFAM" id="SSF47384">
    <property type="entry name" value="Homodimeric domain of signal transducing histidine kinase"/>
    <property type="match status" value="1"/>
</dbReference>